<evidence type="ECO:0000256" key="6">
    <source>
        <dbReference type="ARBA" id="ARBA00023125"/>
    </source>
</evidence>
<comment type="subunit">
    <text evidence="9">Forms a cyclic heterotetrameric complex composed of two molecules of XerC and two molecules of XerD.</text>
</comment>
<sequence>MNARSGGRRPRAGVGAAAPAARPAAPTPEETAPDDALAEAWLSELGAQQRYSSHTIAAYRRDLRALRQCFPGQPLDALGEAHIRQALGRLHASGLQPRSLARALAAWRGYYEWRADAAGLTRNPAHGVRAPRIPHSLPKALSVDQAQALLDRSHLPPAETPVERRDMAMFEILYSGGLRLSELVGLDWRPVRTPGHVSHSWIQADEGEAVVRGKGGKTRIVPLGRQALAALRAWLEVRDALLGPRSDEDARAALFLGERGQRIGPRVVQLRLQALAQRVGLPLHVHPHSLRHSFASHLLQSAQDLRAVQELLGHANISTTQIYTRLDFQHLAASYDQAHPRARRKTED</sequence>
<keyword evidence="6 9" id="KW-0238">DNA-binding</keyword>
<dbReference type="GO" id="GO:0003677">
    <property type="term" value="F:DNA binding"/>
    <property type="evidence" value="ECO:0007669"/>
    <property type="project" value="UniProtKB-UniRule"/>
</dbReference>
<keyword evidence="8 9" id="KW-0131">Cell cycle</keyword>
<dbReference type="InterPro" id="IPR050090">
    <property type="entry name" value="Tyrosine_recombinase_XerCD"/>
</dbReference>
<dbReference type="InterPro" id="IPR011010">
    <property type="entry name" value="DNA_brk_join_enz"/>
</dbReference>
<keyword evidence="2 9" id="KW-0963">Cytoplasm</keyword>
<dbReference type="GO" id="GO:0009037">
    <property type="term" value="F:tyrosine-based site-specific recombinase activity"/>
    <property type="evidence" value="ECO:0007669"/>
    <property type="project" value="UniProtKB-UniRule"/>
</dbReference>
<dbReference type="GO" id="GO:0007059">
    <property type="term" value="P:chromosome segregation"/>
    <property type="evidence" value="ECO:0007669"/>
    <property type="project" value="UniProtKB-UniRule"/>
</dbReference>
<evidence type="ECO:0000313" key="13">
    <source>
        <dbReference type="EMBL" id="MBB6082126.1"/>
    </source>
</evidence>
<dbReference type="PROSITE" id="PS51900">
    <property type="entry name" value="CB"/>
    <property type="match status" value="1"/>
</dbReference>
<dbReference type="Gene3D" id="1.10.443.10">
    <property type="entry name" value="Intergrase catalytic core"/>
    <property type="match status" value="1"/>
</dbReference>
<feature type="active site" evidence="9">
    <location>
        <position position="179"/>
    </location>
</feature>
<evidence type="ECO:0000256" key="7">
    <source>
        <dbReference type="ARBA" id="ARBA00023172"/>
    </source>
</evidence>
<dbReference type="InterPro" id="IPR023009">
    <property type="entry name" value="Tyrosine_recombinase_XerC/XerD"/>
</dbReference>
<dbReference type="Pfam" id="PF00589">
    <property type="entry name" value="Phage_integrase"/>
    <property type="match status" value="1"/>
</dbReference>
<feature type="compositionally biased region" description="Basic residues" evidence="10">
    <location>
        <begin position="1"/>
        <end position="11"/>
    </location>
</feature>
<keyword evidence="5 9" id="KW-0229">DNA integration</keyword>
<evidence type="ECO:0000256" key="10">
    <source>
        <dbReference type="SAM" id="MobiDB-lite"/>
    </source>
</evidence>
<dbReference type="SUPFAM" id="SSF56349">
    <property type="entry name" value="DNA breaking-rejoining enzymes"/>
    <property type="match status" value="1"/>
</dbReference>
<dbReference type="GO" id="GO:0005737">
    <property type="term" value="C:cytoplasm"/>
    <property type="evidence" value="ECO:0007669"/>
    <property type="project" value="UniProtKB-SubCell"/>
</dbReference>
<dbReference type="PANTHER" id="PTHR30349">
    <property type="entry name" value="PHAGE INTEGRASE-RELATED"/>
    <property type="match status" value="1"/>
</dbReference>
<dbReference type="InterPro" id="IPR013762">
    <property type="entry name" value="Integrase-like_cat_sf"/>
</dbReference>
<keyword evidence="4 9" id="KW-0159">Chromosome partition</keyword>
<dbReference type="AlphaFoldDB" id="A0A7W9TL56"/>
<evidence type="ECO:0000256" key="2">
    <source>
        <dbReference type="ARBA" id="ARBA00022490"/>
    </source>
</evidence>
<keyword evidence="3 9" id="KW-0132">Cell division</keyword>
<name>A0A7W9TL56_CASDE</name>
<dbReference type="PROSITE" id="PS51898">
    <property type="entry name" value="TYR_RECOMBINASE"/>
    <property type="match status" value="1"/>
</dbReference>
<evidence type="ECO:0000256" key="4">
    <source>
        <dbReference type="ARBA" id="ARBA00022829"/>
    </source>
</evidence>
<accession>A0A7W9TL56</accession>
<reference evidence="13 14" key="1">
    <citation type="submission" date="2020-08" db="EMBL/GenBank/DDBJ databases">
        <title>Genomic Encyclopedia of Type Strains, Phase IV (KMG-IV): sequencing the most valuable type-strain genomes for metagenomic binning, comparative biology and taxonomic classification.</title>
        <authorList>
            <person name="Goeker M."/>
        </authorList>
    </citation>
    <scope>NUCLEOTIDE SEQUENCE [LARGE SCALE GENOMIC DNA]</scope>
    <source>
        <strain evidence="13 14">DSM 12141</strain>
    </source>
</reference>
<feature type="active site" evidence="9">
    <location>
        <position position="214"/>
    </location>
</feature>
<evidence type="ECO:0000256" key="9">
    <source>
        <dbReference type="HAMAP-Rule" id="MF_01808"/>
    </source>
</evidence>
<comment type="similarity">
    <text evidence="9">Belongs to the 'phage' integrase family. XerC subfamily.</text>
</comment>
<dbReference type="RefSeq" id="WP_052355533.1">
    <property type="nucleotide sequence ID" value="NZ_JACHIB010000001.1"/>
</dbReference>
<organism evidence="13 14">
    <name type="scientific">Castellaniella defragrans</name>
    <name type="common">Alcaligenes defragrans</name>
    <dbReference type="NCBI Taxonomy" id="75697"/>
    <lineage>
        <taxon>Bacteria</taxon>
        <taxon>Pseudomonadati</taxon>
        <taxon>Pseudomonadota</taxon>
        <taxon>Betaproteobacteria</taxon>
        <taxon>Burkholderiales</taxon>
        <taxon>Alcaligenaceae</taxon>
        <taxon>Castellaniella</taxon>
    </lineage>
</organism>
<feature type="active site" evidence="9">
    <location>
        <position position="288"/>
    </location>
</feature>
<protein>
    <recommendedName>
        <fullName evidence="9">Tyrosine recombinase XerC</fullName>
    </recommendedName>
</protein>
<dbReference type="PANTHER" id="PTHR30349:SF81">
    <property type="entry name" value="TYROSINE RECOMBINASE XERC"/>
    <property type="match status" value="1"/>
</dbReference>
<evidence type="ECO:0000259" key="11">
    <source>
        <dbReference type="PROSITE" id="PS51898"/>
    </source>
</evidence>
<dbReference type="InterPro" id="IPR010998">
    <property type="entry name" value="Integrase_recombinase_N"/>
</dbReference>
<feature type="domain" description="Tyr recombinase" evidence="11">
    <location>
        <begin position="136"/>
        <end position="336"/>
    </location>
</feature>
<dbReference type="CDD" id="cd00798">
    <property type="entry name" value="INT_XerDC_C"/>
    <property type="match status" value="1"/>
</dbReference>
<feature type="compositionally biased region" description="Low complexity" evidence="10">
    <location>
        <begin position="12"/>
        <end position="24"/>
    </location>
</feature>
<comment type="caution">
    <text evidence="13">The sequence shown here is derived from an EMBL/GenBank/DDBJ whole genome shotgun (WGS) entry which is preliminary data.</text>
</comment>
<evidence type="ECO:0000256" key="3">
    <source>
        <dbReference type="ARBA" id="ARBA00022618"/>
    </source>
</evidence>
<dbReference type="InterPro" id="IPR004107">
    <property type="entry name" value="Integrase_SAM-like_N"/>
</dbReference>
<dbReference type="GO" id="GO:0006313">
    <property type="term" value="P:DNA transposition"/>
    <property type="evidence" value="ECO:0007669"/>
    <property type="project" value="UniProtKB-UniRule"/>
</dbReference>
<dbReference type="EMBL" id="JACHIB010000001">
    <property type="protein sequence ID" value="MBB6082126.1"/>
    <property type="molecule type" value="Genomic_DNA"/>
</dbReference>
<comment type="function">
    <text evidence="9">Site-specific tyrosine recombinase, which acts by catalyzing the cutting and rejoining of the recombining DNA molecules. The XerC-XerD complex is essential to convert dimers of the bacterial chromosome into monomers to permit their segregation at cell division. It also contributes to the segregational stability of plasmids.</text>
</comment>
<feature type="active site" evidence="9">
    <location>
        <position position="291"/>
    </location>
</feature>
<gene>
    <name evidence="9" type="primary">xerC</name>
    <name evidence="13" type="ORF">HNR28_000144</name>
</gene>
<dbReference type="HAMAP" id="MF_01808">
    <property type="entry name" value="Recomb_XerC_XerD"/>
    <property type="match status" value="1"/>
</dbReference>
<dbReference type="GO" id="GO:0051301">
    <property type="term" value="P:cell division"/>
    <property type="evidence" value="ECO:0007669"/>
    <property type="project" value="UniProtKB-KW"/>
</dbReference>
<feature type="active site" description="O-(3'-phospho-DNA)-tyrosine intermediate" evidence="9">
    <location>
        <position position="323"/>
    </location>
</feature>
<dbReference type="InterPro" id="IPR044068">
    <property type="entry name" value="CB"/>
</dbReference>
<evidence type="ECO:0000259" key="12">
    <source>
        <dbReference type="PROSITE" id="PS51900"/>
    </source>
</evidence>
<dbReference type="InterPro" id="IPR002104">
    <property type="entry name" value="Integrase_catalytic"/>
</dbReference>
<evidence type="ECO:0000256" key="8">
    <source>
        <dbReference type="ARBA" id="ARBA00023306"/>
    </source>
</evidence>
<evidence type="ECO:0000256" key="5">
    <source>
        <dbReference type="ARBA" id="ARBA00022908"/>
    </source>
</evidence>
<evidence type="ECO:0000256" key="1">
    <source>
        <dbReference type="ARBA" id="ARBA00004496"/>
    </source>
</evidence>
<feature type="active site" evidence="9">
    <location>
        <position position="314"/>
    </location>
</feature>
<feature type="region of interest" description="Disordered" evidence="10">
    <location>
        <begin position="1"/>
        <end position="33"/>
    </location>
</feature>
<feature type="domain" description="Core-binding (CB)" evidence="12">
    <location>
        <begin position="32"/>
        <end position="115"/>
    </location>
</feature>
<dbReference type="Proteomes" id="UP000541136">
    <property type="component" value="Unassembled WGS sequence"/>
</dbReference>
<evidence type="ECO:0000313" key="14">
    <source>
        <dbReference type="Proteomes" id="UP000541136"/>
    </source>
</evidence>
<comment type="subcellular location">
    <subcellularLocation>
        <location evidence="1 9">Cytoplasm</location>
    </subcellularLocation>
</comment>
<dbReference type="Gene3D" id="1.10.150.130">
    <property type="match status" value="1"/>
</dbReference>
<proteinExistence type="inferred from homology"/>
<dbReference type="Pfam" id="PF02899">
    <property type="entry name" value="Phage_int_SAM_1"/>
    <property type="match status" value="1"/>
</dbReference>
<keyword evidence="7 9" id="KW-0233">DNA recombination</keyword>